<dbReference type="Pfam" id="PF12729">
    <property type="entry name" value="4HB_MCP_1"/>
    <property type="match status" value="1"/>
</dbReference>
<keyword evidence="1" id="KW-0812">Transmembrane</keyword>
<reference evidence="3 4" key="1">
    <citation type="submission" date="2020-03" db="EMBL/GenBank/DDBJ databases">
        <title>Tamlana sp. nov, isolated from XXX.</title>
        <authorList>
            <person name="Cao W.R."/>
        </authorList>
    </citation>
    <scope>NUCLEOTIDE SEQUENCE [LARGE SCALE GENOMIC DNA]</scope>
    <source>
        <strain evidence="3 4">HST1-43</strain>
    </source>
</reference>
<evidence type="ECO:0000313" key="3">
    <source>
        <dbReference type="EMBL" id="NJX16535.1"/>
    </source>
</evidence>
<feature type="transmembrane region" description="Helical" evidence="1">
    <location>
        <begin position="171"/>
        <end position="193"/>
    </location>
</feature>
<protein>
    <submittedName>
        <fullName evidence="3">Chemotaxis protein</fullName>
    </submittedName>
</protein>
<dbReference type="Proteomes" id="UP000760545">
    <property type="component" value="Unassembled WGS sequence"/>
</dbReference>
<accession>A0ABX1DE45</accession>
<keyword evidence="1" id="KW-1133">Transmembrane helix</keyword>
<evidence type="ECO:0000313" key="4">
    <source>
        <dbReference type="Proteomes" id="UP000760545"/>
    </source>
</evidence>
<keyword evidence="4" id="KW-1185">Reference proteome</keyword>
<dbReference type="RefSeq" id="WP_167919203.1">
    <property type="nucleotide sequence ID" value="NZ_JAAVJS010000022.1"/>
</dbReference>
<proteinExistence type="predicted"/>
<feature type="transmembrane region" description="Helical" evidence="1">
    <location>
        <begin position="6"/>
        <end position="26"/>
    </location>
</feature>
<evidence type="ECO:0000256" key="1">
    <source>
        <dbReference type="SAM" id="Phobius"/>
    </source>
</evidence>
<feature type="domain" description="Chemotaxis methyl-accepting receptor HlyB-like 4HB MCP" evidence="2">
    <location>
        <begin position="5"/>
        <end position="141"/>
    </location>
</feature>
<gene>
    <name evidence="3" type="ORF">HC176_13660</name>
</gene>
<sequence length="199" mass="22757">MTFYNKIKWVLGILIVFVLIVATNLIDRNNFVRVKESVETIYEDRLIAKDLIFEMSQAVQEKELALVQPDTVFFKSRNAKVNQTIQGLIGTFETTKLTKEESAVFDTLKNNFKKLKDEEAAFATIGFADKKRVAKRVAEINGNLQSLSDIQITEGKRQMSITKRALDTVELFTQIEIYILVFLAIIIQIIVMYKPKGDV</sequence>
<evidence type="ECO:0000259" key="2">
    <source>
        <dbReference type="Pfam" id="PF12729"/>
    </source>
</evidence>
<organism evidence="3 4">
    <name type="scientific">Tamlana crocina</name>
    <dbReference type="NCBI Taxonomy" id="393006"/>
    <lineage>
        <taxon>Bacteria</taxon>
        <taxon>Pseudomonadati</taxon>
        <taxon>Bacteroidota</taxon>
        <taxon>Flavobacteriia</taxon>
        <taxon>Flavobacteriales</taxon>
        <taxon>Flavobacteriaceae</taxon>
        <taxon>Tamlana</taxon>
    </lineage>
</organism>
<keyword evidence="1" id="KW-0472">Membrane</keyword>
<dbReference type="EMBL" id="JAAVJS010000022">
    <property type="protein sequence ID" value="NJX16535.1"/>
    <property type="molecule type" value="Genomic_DNA"/>
</dbReference>
<name>A0ABX1DE45_9FLAO</name>
<comment type="caution">
    <text evidence="3">The sequence shown here is derived from an EMBL/GenBank/DDBJ whole genome shotgun (WGS) entry which is preliminary data.</text>
</comment>
<dbReference type="InterPro" id="IPR024478">
    <property type="entry name" value="HlyB_4HB_MCP"/>
</dbReference>